<dbReference type="Pfam" id="PF18765">
    <property type="entry name" value="Polbeta"/>
    <property type="match status" value="1"/>
</dbReference>
<reference evidence="2 3" key="1">
    <citation type="submission" date="2018-05" db="EMBL/GenBank/DDBJ databases">
        <title>Marinilabilia rubrum sp. nov., isolated from saltern sediment.</title>
        <authorList>
            <person name="Zhang R."/>
        </authorList>
    </citation>
    <scope>NUCLEOTIDE SEQUENCE [LARGE SCALE GENOMIC DNA]</scope>
    <source>
        <strain evidence="2 3">WTE16</strain>
    </source>
</reference>
<dbReference type="Gene3D" id="3.30.460.10">
    <property type="entry name" value="Beta Polymerase, domain 2"/>
    <property type="match status" value="1"/>
</dbReference>
<dbReference type="EMBL" id="QEWP01000026">
    <property type="protein sequence ID" value="PWD97729.1"/>
    <property type="molecule type" value="Genomic_DNA"/>
</dbReference>
<sequence>MKTINNYTTFGLSEKSFSEIISLLKNFPEIEQAKIFGSRATGNYKTGSDIDIAIFGKNVNQKSILNLMDAFEDSILPYFVDVLDYKTIKNIELKKHIDEAGVEFYRKKTNYQ</sequence>
<protein>
    <recommendedName>
        <fullName evidence="1">Polymerase beta nucleotidyltransferase domain-containing protein</fullName>
    </recommendedName>
</protein>
<evidence type="ECO:0000313" key="3">
    <source>
        <dbReference type="Proteomes" id="UP000244956"/>
    </source>
</evidence>
<dbReference type="AlphaFoldDB" id="A0A2U2B3U8"/>
<dbReference type="InterPro" id="IPR043519">
    <property type="entry name" value="NT_sf"/>
</dbReference>
<dbReference type="OrthoDB" id="9803106at2"/>
<comment type="caution">
    <text evidence="2">The sequence shown here is derived from an EMBL/GenBank/DDBJ whole genome shotgun (WGS) entry which is preliminary data.</text>
</comment>
<accession>A0A2U2B3U8</accession>
<feature type="domain" description="Polymerase beta nucleotidyltransferase" evidence="1">
    <location>
        <begin position="19"/>
        <end position="109"/>
    </location>
</feature>
<evidence type="ECO:0000313" key="2">
    <source>
        <dbReference type="EMBL" id="PWD97729.1"/>
    </source>
</evidence>
<dbReference type="Proteomes" id="UP000244956">
    <property type="component" value="Unassembled WGS sequence"/>
</dbReference>
<evidence type="ECO:0000259" key="1">
    <source>
        <dbReference type="Pfam" id="PF18765"/>
    </source>
</evidence>
<dbReference type="SUPFAM" id="SSF81301">
    <property type="entry name" value="Nucleotidyltransferase"/>
    <property type="match status" value="1"/>
</dbReference>
<gene>
    <name evidence="2" type="ORF">DDZ16_19020</name>
</gene>
<dbReference type="RefSeq" id="WP_109266067.1">
    <property type="nucleotide sequence ID" value="NZ_QEWP01000026.1"/>
</dbReference>
<dbReference type="CDD" id="cd05403">
    <property type="entry name" value="NT_KNTase_like"/>
    <property type="match status" value="1"/>
</dbReference>
<name>A0A2U2B3U8_9BACT</name>
<proteinExistence type="predicted"/>
<keyword evidence="3" id="KW-1185">Reference proteome</keyword>
<organism evidence="2 3">
    <name type="scientific">Marinilabilia rubra</name>
    <dbReference type="NCBI Taxonomy" id="2162893"/>
    <lineage>
        <taxon>Bacteria</taxon>
        <taxon>Pseudomonadati</taxon>
        <taxon>Bacteroidota</taxon>
        <taxon>Bacteroidia</taxon>
        <taxon>Marinilabiliales</taxon>
        <taxon>Marinilabiliaceae</taxon>
        <taxon>Marinilabilia</taxon>
    </lineage>
</organism>
<dbReference type="InterPro" id="IPR041633">
    <property type="entry name" value="Polbeta"/>
</dbReference>